<keyword evidence="2 4" id="KW-0472">Membrane</keyword>
<accession>A0ABW3FDD3</accession>
<name>A0ABW3FDD3_9HYPH</name>
<dbReference type="InterPro" id="IPR006665">
    <property type="entry name" value="OmpA-like"/>
</dbReference>
<sequence length="1104" mass="114362">MCHWKKWIWPGLLTVGLLSLLALYMKADVIEADLKAKATAALAGSGLTWAGVEMDGRDATLTGVAPSEDAQDAAEVTALNAYDVRVIENQSSLLAAQSPYTLTANRDGDAVTLSGFVPNDDVRETIVNAAKEALPGTNVTDQMTLARGAPEGLAAMAGFGMAQLNGLTTGEMSLSDSNLSVKGVASSFDTFNGVNAALDGVLPAGATLAMKEITPPSVTPYTWGANYSGTGVTLSGYVPSTEVGAALATKAGETLGVPVTDEQVVAGGSPDTFQDAAGFALDQLPRFTNGNVGLSNLDLTVEGVAKDSNEFSSAKAAVAGALPAGMVLAAEKIVPSTVSPYTWNADFDGSKVTLGGYVPDQAVRDAVVAQTRSQMPGFEVIDQMQIAAGAPSDFTDAARFGIDQLPRFQSGDVSLADTALTVNGVAKDPQAFDTAKAAVAGDLPAGLALASEDIRPATITPYTWSADYDGAKVVLDGYVPDDATRASIVEDARAKLPGAEIVDDMAIAAGAPSTFREGTQFALDQLPRFTSGNVALSDTNLAVEGVARDPETFDVAKAAVAGALPSSLILNSERIVPNTVSPYEWGADYDGRKVTLSGFVPDERARATIVAATRAQLPNAEVVDDMKIANGAPETFSAASVSAVSLLPRFSEGDVALSDLNLTVNGKARSPSDFTAADGTVKGTLDAGMSLAAANIEPAPDLGDYVWSAERRGSAIILAGNAPSMEARKGIADRAKALYPDATVVNRIVPREDAPAGFIANADKGLALLDRLSTGKASISNRQLSIEGQASSVANYENSLADIANNPDYGYSWDVRDIKPVAISPYTWALEKGGDTAVQSGFVPNRGTGNSLVAATRATLGKDVDDRQRVALGEPENFGNAVAAAISAVNKLDNSRASITDTNMFVQGRASSEEEADRLGAEIEGSIPENFKLRKQISYPLPAVVVQAPAPAPAPVPAPAPEPAAPAPAPAAPAPAPAPEPAAPVCQIDFRALFAGEKILFATNRALINEQSNALLDRIAAAMKSCPDTRFEIGGHTDSRGRDAFNQALSEARAQAVLDYLTNAGVSVDNLAAKGFGETSPVASNRTVEGRAANRRIEFNVIED</sequence>
<comment type="caution">
    <text evidence="7">The sequence shown here is derived from an EMBL/GenBank/DDBJ whole genome shotgun (WGS) entry which is preliminary data.</text>
</comment>
<organism evidence="7 8">
    <name type="scientific">Pseudahrensia aquimaris</name>
    <dbReference type="NCBI Taxonomy" id="744461"/>
    <lineage>
        <taxon>Bacteria</taxon>
        <taxon>Pseudomonadati</taxon>
        <taxon>Pseudomonadota</taxon>
        <taxon>Alphaproteobacteria</taxon>
        <taxon>Hyphomicrobiales</taxon>
        <taxon>Ahrensiaceae</taxon>
        <taxon>Pseudahrensia</taxon>
    </lineage>
</organism>
<feature type="domain" description="OmpA-like" evidence="6">
    <location>
        <begin position="988"/>
        <end position="1104"/>
    </location>
</feature>
<dbReference type="PANTHER" id="PTHR30329">
    <property type="entry name" value="STATOR ELEMENT OF FLAGELLAR MOTOR COMPLEX"/>
    <property type="match status" value="1"/>
</dbReference>
<dbReference type="PROSITE" id="PS51123">
    <property type="entry name" value="OMPA_2"/>
    <property type="match status" value="1"/>
</dbReference>
<evidence type="ECO:0000313" key="8">
    <source>
        <dbReference type="Proteomes" id="UP001597101"/>
    </source>
</evidence>
<comment type="subcellular location">
    <subcellularLocation>
        <location evidence="1">Cell outer membrane</location>
    </subcellularLocation>
</comment>
<keyword evidence="3" id="KW-0998">Cell outer membrane</keyword>
<dbReference type="EMBL" id="JBHTJV010000003">
    <property type="protein sequence ID" value="MFD0915788.1"/>
    <property type="molecule type" value="Genomic_DNA"/>
</dbReference>
<dbReference type="InterPro" id="IPR036737">
    <property type="entry name" value="OmpA-like_sf"/>
</dbReference>
<evidence type="ECO:0000256" key="3">
    <source>
        <dbReference type="ARBA" id="ARBA00023237"/>
    </source>
</evidence>
<dbReference type="InterPro" id="IPR007055">
    <property type="entry name" value="BON_dom"/>
</dbReference>
<dbReference type="Proteomes" id="UP001597101">
    <property type="component" value="Unassembled WGS sequence"/>
</dbReference>
<evidence type="ECO:0000256" key="1">
    <source>
        <dbReference type="ARBA" id="ARBA00004442"/>
    </source>
</evidence>
<evidence type="ECO:0000259" key="6">
    <source>
        <dbReference type="PROSITE" id="PS51123"/>
    </source>
</evidence>
<evidence type="ECO:0000256" key="5">
    <source>
        <dbReference type="SAM" id="MobiDB-lite"/>
    </source>
</evidence>
<reference evidence="8" key="1">
    <citation type="journal article" date="2019" name="Int. J. Syst. Evol. Microbiol.">
        <title>The Global Catalogue of Microorganisms (GCM) 10K type strain sequencing project: providing services to taxonomists for standard genome sequencing and annotation.</title>
        <authorList>
            <consortium name="The Broad Institute Genomics Platform"/>
            <consortium name="The Broad Institute Genome Sequencing Center for Infectious Disease"/>
            <person name="Wu L."/>
            <person name="Ma J."/>
        </authorList>
    </citation>
    <scope>NUCLEOTIDE SEQUENCE [LARGE SCALE GENOMIC DNA]</scope>
    <source>
        <strain evidence="8">CCUG 60023</strain>
    </source>
</reference>
<evidence type="ECO:0000256" key="4">
    <source>
        <dbReference type="PROSITE-ProRule" id="PRU00473"/>
    </source>
</evidence>
<dbReference type="Pfam" id="PF00691">
    <property type="entry name" value="OmpA"/>
    <property type="match status" value="1"/>
</dbReference>
<dbReference type="CDD" id="cd07185">
    <property type="entry name" value="OmpA_C-like"/>
    <property type="match status" value="1"/>
</dbReference>
<dbReference type="SUPFAM" id="SSF103088">
    <property type="entry name" value="OmpA-like"/>
    <property type="match status" value="1"/>
</dbReference>
<dbReference type="PRINTS" id="PR01021">
    <property type="entry name" value="OMPADOMAIN"/>
</dbReference>
<dbReference type="Gene3D" id="3.30.1330.60">
    <property type="entry name" value="OmpA-like domain"/>
    <property type="match status" value="1"/>
</dbReference>
<dbReference type="InterPro" id="IPR006664">
    <property type="entry name" value="OMP_bac"/>
</dbReference>
<dbReference type="Gene3D" id="3.40.1520.20">
    <property type="match status" value="7"/>
</dbReference>
<dbReference type="RefSeq" id="WP_377211635.1">
    <property type="nucleotide sequence ID" value="NZ_JBHTJV010000003.1"/>
</dbReference>
<protein>
    <submittedName>
        <fullName evidence="7">OmpA family protein</fullName>
    </submittedName>
</protein>
<keyword evidence="8" id="KW-1185">Reference proteome</keyword>
<dbReference type="PANTHER" id="PTHR30329:SF21">
    <property type="entry name" value="LIPOPROTEIN YIAD-RELATED"/>
    <property type="match status" value="1"/>
</dbReference>
<gene>
    <name evidence="7" type="ORF">ACFQ14_05150</name>
</gene>
<proteinExistence type="predicted"/>
<evidence type="ECO:0000313" key="7">
    <source>
        <dbReference type="EMBL" id="MFD0915788.1"/>
    </source>
</evidence>
<dbReference type="Pfam" id="PF04972">
    <property type="entry name" value="BON"/>
    <property type="match status" value="3"/>
</dbReference>
<feature type="region of interest" description="Disordered" evidence="5">
    <location>
        <begin position="951"/>
        <end position="980"/>
    </location>
</feature>
<evidence type="ECO:0000256" key="2">
    <source>
        <dbReference type="ARBA" id="ARBA00023136"/>
    </source>
</evidence>
<dbReference type="InterPro" id="IPR050330">
    <property type="entry name" value="Bact_OuterMem_StrucFunc"/>
</dbReference>